<dbReference type="EMBL" id="CAJSTJ010000128">
    <property type="protein sequence ID" value="CAG7559063.1"/>
    <property type="molecule type" value="Genomic_DNA"/>
</dbReference>
<feature type="chain" id="PRO_5035185296" evidence="1">
    <location>
        <begin position="22"/>
        <end position="357"/>
    </location>
</feature>
<feature type="signal peptide" evidence="1">
    <location>
        <begin position="1"/>
        <end position="21"/>
    </location>
</feature>
<accession>A0A8J2IZR0</accession>
<protein>
    <submittedName>
        <fullName evidence="2">Uncharacterized protein</fullName>
    </submittedName>
</protein>
<keyword evidence="1" id="KW-0732">Signal</keyword>
<organism evidence="2 3">
    <name type="scientific">Fusarium equiseti</name>
    <name type="common">Fusarium scirpi</name>
    <dbReference type="NCBI Taxonomy" id="61235"/>
    <lineage>
        <taxon>Eukaryota</taxon>
        <taxon>Fungi</taxon>
        <taxon>Dikarya</taxon>
        <taxon>Ascomycota</taxon>
        <taxon>Pezizomycotina</taxon>
        <taxon>Sordariomycetes</taxon>
        <taxon>Hypocreomycetidae</taxon>
        <taxon>Hypocreales</taxon>
        <taxon>Nectriaceae</taxon>
        <taxon>Fusarium</taxon>
        <taxon>Fusarium incarnatum-equiseti species complex</taxon>
    </lineage>
</organism>
<comment type="caution">
    <text evidence="2">The sequence shown here is derived from an EMBL/GenBank/DDBJ whole genome shotgun (WGS) entry which is preliminary data.</text>
</comment>
<name>A0A8J2IZR0_FUSEQ</name>
<proteinExistence type="predicted"/>
<dbReference type="Proteomes" id="UP000693738">
    <property type="component" value="Unassembled WGS sequence"/>
</dbReference>
<evidence type="ECO:0000313" key="2">
    <source>
        <dbReference type="EMBL" id="CAG7559063.1"/>
    </source>
</evidence>
<reference evidence="2" key="1">
    <citation type="submission" date="2021-05" db="EMBL/GenBank/DDBJ databases">
        <authorList>
            <person name="Khan N."/>
        </authorList>
    </citation>
    <scope>NUCLEOTIDE SEQUENCE</scope>
</reference>
<sequence length="357" mass="37913">MTRFATAFGLGLLMQSHVSHAAVIAREGPDFGSCSNPTIAYVSDQDHIAGSGYKPANNESFPHVASDNLSFIAGFICNNLQTVCGAPVTTVEICKAAAAGADGKEGQDAADAFNQDITTAREIYSVPSRALAVRDDVGTPSRDSEYAGYTITPSLNMKFSTGTIIFKESTHIDPVWWFDTYILADGQPSLCDETPRRMPGNHWITFSCEGADPRIVPMMKEALNTFVQNTMYDTSVTNRIFKQLKGVECDNEGDTSTCHEAYMTKQSEYHTYMPASVHIATAINIPGAGGALSGNLRYTISKDPKNNCGVCGYLSTGGGLASTIAGISQILMGTASLIAPGISVANAAVSFTCMGTC</sequence>
<gene>
    <name evidence="2" type="ORF">FEQUK3_LOCUS4822</name>
</gene>
<dbReference type="AlphaFoldDB" id="A0A8J2IZR0"/>
<evidence type="ECO:0000256" key="1">
    <source>
        <dbReference type="SAM" id="SignalP"/>
    </source>
</evidence>
<evidence type="ECO:0000313" key="3">
    <source>
        <dbReference type="Proteomes" id="UP000693738"/>
    </source>
</evidence>